<protein>
    <submittedName>
        <fullName evidence="12">D-alanyl-D-alanine carboxypeptidase</fullName>
    </submittedName>
</protein>
<dbReference type="PANTHER" id="PTHR21581">
    <property type="entry name" value="D-ALANYL-D-ALANINE CARBOXYPEPTIDASE"/>
    <property type="match status" value="1"/>
</dbReference>
<accession>A0A2T7T5A2</accession>
<dbReference type="Gene3D" id="3.40.710.10">
    <property type="entry name" value="DD-peptidase/beta-lactamase superfamily"/>
    <property type="match status" value="1"/>
</dbReference>
<dbReference type="PANTHER" id="PTHR21581:SF33">
    <property type="entry name" value="D-ALANYL-D-ALANINE CARBOXYPEPTIDASE DACB"/>
    <property type="match status" value="1"/>
</dbReference>
<feature type="chain" id="PRO_5015558283" evidence="10">
    <location>
        <begin position="37"/>
        <end position="329"/>
    </location>
</feature>
<evidence type="ECO:0000256" key="2">
    <source>
        <dbReference type="ARBA" id="ARBA00022729"/>
    </source>
</evidence>
<evidence type="ECO:0000256" key="9">
    <source>
        <dbReference type="RuleBase" id="RU004016"/>
    </source>
</evidence>
<feature type="active site" description="Acyl-ester intermediate" evidence="7">
    <location>
        <position position="90"/>
    </location>
</feature>
<keyword evidence="6" id="KW-0961">Cell wall biogenesis/degradation</keyword>
<evidence type="ECO:0000259" key="11">
    <source>
        <dbReference type="Pfam" id="PF00768"/>
    </source>
</evidence>
<dbReference type="GO" id="GO:0008360">
    <property type="term" value="P:regulation of cell shape"/>
    <property type="evidence" value="ECO:0007669"/>
    <property type="project" value="UniProtKB-KW"/>
</dbReference>
<keyword evidence="5" id="KW-0573">Peptidoglycan synthesis</keyword>
<organism evidence="12 13">
    <name type="scientific">Streptomyces scopuliridis RB72</name>
    <dbReference type="NCBI Taxonomy" id="1440053"/>
    <lineage>
        <taxon>Bacteria</taxon>
        <taxon>Bacillati</taxon>
        <taxon>Actinomycetota</taxon>
        <taxon>Actinomycetes</taxon>
        <taxon>Kitasatosporales</taxon>
        <taxon>Streptomycetaceae</taxon>
        <taxon>Streptomyces</taxon>
    </lineage>
</organism>
<feature type="signal peptide" evidence="10">
    <location>
        <begin position="1"/>
        <end position="36"/>
    </location>
</feature>
<feature type="active site" evidence="7">
    <location>
        <position position="151"/>
    </location>
</feature>
<gene>
    <name evidence="12" type="ORF">Y717_03825</name>
</gene>
<name>A0A2T7T5A2_9ACTN</name>
<feature type="binding site" evidence="8">
    <location>
        <position position="265"/>
    </location>
    <ligand>
        <name>substrate</name>
    </ligand>
</feature>
<keyword evidence="12" id="KW-0645">Protease</keyword>
<dbReference type="STRING" id="1440053.GCA_000718095_01739"/>
<dbReference type="EMBL" id="AZSP01000230">
    <property type="protein sequence ID" value="PVE10261.1"/>
    <property type="molecule type" value="Genomic_DNA"/>
</dbReference>
<proteinExistence type="inferred from homology"/>
<feature type="active site" description="Proton acceptor" evidence="7">
    <location>
        <position position="93"/>
    </location>
</feature>
<keyword evidence="3" id="KW-0378">Hydrolase</keyword>
<reference evidence="12 13" key="1">
    <citation type="submission" date="2013-12" db="EMBL/GenBank/DDBJ databases">
        <title>Annotated genome of Streptomyces scopuliridis.</title>
        <authorList>
            <person name="Olson J.B."/>
        </authorList>
    </citation>
    <scope>NUCLEOTIDE SEQUENCE [LARGE SCALE GENOMIC DNA]</scope>
    <source>
        <strain evidence="12 13">RB72</strain>
    </source>
</reference>
<keyword evidence="4" id="KW-0133">Cell shape</keyword>
<evidence type="ECO:0000256" key="4">
    <source>
        <dbReference type="ARBA" id="ARBA00022960"/>
    </source>
</evidence>
<dbReference type="InterPro" id="IPR001967">
    <property type="entry name" value="Peptidase_S11_N"/>
</dbReference>
<evidence type="ECO:0000256" key="5">
    <source>
        <dbReference type="ARBA" id="ARBA00022984"/>
    </source>
</evidence>
<feature type="domain" description="Peptidase S11 D-alanyl-D-alanine carboxypeptidase A N-terminal" evidence="11">
    <location>
        <begin position="57"/>
        <end position="295"/>
    </location>
</feature>
<dbReference type="GO" id="GO:0071555">
    <property type="term" value="P:cell wall organization"/>
    <property type="evidence" value="ECO:0007669"/>
    <property type="project" value="UniProtKB-KW"/>
</dbReference>
<evidence type="ECO:0000256" key="8">
    <source>
        <dbReference type="PIRSR" id="PIRSR618044-2"/>
    </source>
</evidence>
<dbReference type="AlphaFoldDB" id="A0A2T7T5A2"/>
<dbReference type="InterPro" id="IPR018044">
    <property type="entry name" value="Peptidase_S11"/>
</dbReference>
<keyword evidence="2 10" id="KW-0732">Signal</keyword>
<evidence type="ECO:0000256" key="1">
    <source>
        <dbReference type="ARBA" id="ARBA00007164"/>
    </source>
</evidence>
<evidence type="ECO:0000256" key="6">
    <source>
        <dbReference type="ARBA" id="ARBA00023316"/>
    </source>
</evidence>
<dbReference type="GO" id="GO:0006508">
    <property type="term" value="P:proteolysis"/>
    <property type="evidence" value="ECO:0007669"/>
    <property type="project" value="InterPro"/>
</dbReference>
<evidence type="ECO:0000256" key="3">
    <source>
        <dbReference type="ARBA" id="ARBA00022801"/>
    </source>
</evidence>
<evidence type="ECO:0000256" key="7">
    <source>
        <dbReference type="PIRSR" id="PIRSR618044-1"/>
    </source>
</evidence>
<dbReference type="GO" id="GO:0009252">
    <property type="term" value="P:peptidoglycan biosynthetic process"/>
    <property type="evidence" value="ECO:0007669"/>
    <property type="project" value="UniProtKB-KW"/>
</dbReference>
<dbReference type="Pfam" id="PF00768">
    <property type="entry name" value="Peptidase_S11"/>
    <property type="match status" value="1"/>
</dbReference>
<dbReference type="RefSeq" id="WP_420894604.1">
    <property type="nucleotide sequence ID" value="NZ_AZSP01000230.1"/>
</dbReference>
<comment type="similarity">
    <text evidence="1 9">Belongs to the peptidase S11 family.</text>
</comment>
<keyword evidence="12" id="KW-0121">Carboxypeptidase</keyword>
<dbReference type="PRINTS" id="PR00725">
    <property type="entry name" value="DADACBPTASE1"/>
</dbReference>
<keyword evidence="13" id="KW-1185">Reference proteome</keyword>
<evidence type="ECO:0000313" key="13">
    <source>
        <dbReference type="Proteomes" id="UP000245992"/>
    </source>
</evidence>
<dbReference type="GO" id="GO:0009002">
    <property type="term" value="F:serine-type D-Ala-D-Ala carboxypeptidase activity"/>
    <property type="evidence" value="ECO:0007669"/>
    <property type="project" value="InterPro"/>
</dbReference>
<dbReference type="Proteomes" id="UP000245992">
    <property type="component" value="Unassembled WGS sequence"/>
</dbReference>
<sequence length="329" mass="33863">MTTSPRALRAAHTTALITLTAGALLTVTTLAAPAQAATPPAAASAVTSQAVAAPVAPAPAVAAKGALLVDDASGDTVFEKDAGTGRRMASTTKIMTAAVVLDARNLDLDREVTVQQAYRDYVAANGTSTADLRTGDRLTVRQLLYATMLPSGSDAAYALADTYGTGATREARTASFIAKMNAKAAELGLGETVFASFDGIGTDTTTPRDLAKLAQHTMNDATFRTIVKTTSYKSTAPAANGGTRTYTWYNTNQLLGSYEGVTGIKTGTSTPAGLCLVFAATRGGKTVVGVVLNSTNQYADAAALLDYGFGMSTAKTMKLRKLPAGAQRD</sequence>
<evidence type="ECO:0000256" key="10">
    <source>
        <dbReference type="SAM" id="SignalP"/>
    </source>
</evidence>
<evidence type="ECO:0000313" key="12">
    <source>
        <dbReference type="EMBL" id="PVE10261.1"/>
    </source>
</evidence>
<dbReference type="SUPFAM" id="SSF56601">
    <property type="entry name" value="beta-lactamase/transpeptidase-like"/>
    <property type="match status" value="1"/>
</dbReference>
<comment type="caution">
    <text evidence="12">The sequence shown here is derived from an EMBL/GenBank/DDBJ whole genome shotgun (WGS) entry which is preliminary data.</text>
</comment>
<dbReference type="InterPro" id="IPR012338">
    <property type="entry name" value="Beta-lactam/transpept-like"/>
</dbReference>